<protein>
    <submittedName>
        <fullName evidence="3">DUF4175 domain-containing protein</fullName>
    </submittedName>
</protein>
<feature type="transmembrane region" description="Helical" evidence="2">
    <location>
        <begin position="41"/>
        <end position="58"/>
    </location>
</feature>
<sequence>MSSGYNILVGFKRKWQVLLWLETLLYGLGTSILIYALFSKILLAVLIASLIAGVLLIFTKPWKPSLKSAASYMDQHLDAIEYSTGLILVPENELSGLARIQQNRAGNILVEKYKTIQPPSHLKWSVLFFALCLGIGLFLNTIGIFPFSQNPVSPQNVSDEIVFIATDSSIAITAPPKLIKQELEIKYPAYTRIKSVITSDMDIKVVEGTKVTWRLEFDEEIKEAFVESAGNSYAMKFTDGIYFGGSEMSSSGFYNFKFIDLDDKVHVSKLYPIEVIKDKSPETQILGIKQFTSFEYKEDKKLAFRTKITDDFGIGDAYIIATVSKGSGESVKFREEKLKFSNLQIGSKDLDLSKEIDLDKMKMEPGDELYFYVEAIDQKQPQKNVSRSETYFAAIKDTISDTFAVEGTMGVDLMPDYFRSQRQLIIDTEKLLKDKSKLSAKEYKSRSNELGFDQKVLRIKYAEFMGDETEEVHAAEGDGDDHDHEEEHDHDRDHDEHGGHDEEEDPLAKYTHKHDHENEHNLVPEEEEKKKDPLEEYLHNHDDPEESTLFTQSLKSKLRQALNEMWDAELYLRLYKPEKSLPYQYRALKLIQEIKNSARIYVHRIGFDPPPIKEEKRLTGEIDKVHGFRKTADITEEDTYKSIRLALNRLQTLITAREKVEVAETDKQLFREAANELAIKAIEKPGKYLTTLQQLKWISEDVEIPYEALIELQQGLLQALPAMLPNAFKREQPLSEINELLLKELEINE</sequence>
<evidence type="ECO:0000256" key="2">
    <source>
        <dbReference type="SAM" id="Phobius"/>
    </source>
</evidence>
<feature type="compositionally biased region" description="Basic and acidic residues" evidence="1">
    <location>
        <begin position="471"/>
        <end position="500"/>
    </location>
</feature>
<keyword evidence="2" id="KW-1133">Transmembrane helix</keyword>
<evidence type="ECO:0000256" key="1">
    <source>
        <dbReference type="SAM" id="MobiDB-lite"/>
    </source>
</evidence>
<dbReference type="EMBL" id="BAAAGE010000004">
    <property type="protein sequence ID" value="GAA0730106.1"/>
    <property type="molecule type" value="Genomic_DNA"/>
</dbReference>
<feature type="region of interest" description="Disordered" evidence="1">
    <location>
        <begin position="471"/>
        <end position="506"/>
    </location>
</feature>
<comment type="caution">
    <text evidence="3">The sequence shown here is derived from an EMBL/GenBank/DDBJ whole genome shotgun (WGS) entry which is preliminary data.</text>
</comment>
<proteinExistence type="predicted"/>
<dbReference type="Proteomes" id="UP001501758">
    <property type="component" value="Unassembled WGS sequence"/>
</dbReference>
<accession>A0ABN1J6D6</accession>
<keyword evidence="2" id="KW-0812">Transmembrane</keyword>
<gene>
    <name evidence="3" type="ORF">GCM10009430_41010</name>
</gene>
<evidence type="ECO:0000313" key="3">
    <source>
        <dbReference type="EMBL" id="GAA0730106.1"/>
    </source>
</evidence>
<keyword evidence="4" id="KW-1185">Reference proteome</keyword>
<feature type="transmembrane region" description="Helical" evidence="2">
    <location>
        <begin position="17"/>
        <end position="35"/>
    </location>
</feature>
<reference evidence="3 4" key="1">
    <citation type="journal article" date="2019" name="Int. J. Syst. Evol. Microbiol.">
        <title>The Global Catalogue of Microorganisms (GCM) 10K type strain sequencing project: providing services to taxonomists for standard genome sequencing and annotation.</title>
        <authorList>
            <consortium name="The Broad Institute Genomics Platform"/>
            <consortium name="The Broad Institute Genome Sequencing Center for Infectious Disease"/>
            <person name="Wu L."/>
            <person name="Ma J."/>
        </authorList>
    </citation>
    <scope>NUCLEOTIDE SEQUENCE [LARGE SCALE GENOMIC DNA]</scope>
    <source>
        <strain evidence="3 4">JCM 15974</strain>
    </source>
</reference>
<keyword evidence="2" id="KW-0472">Membrane</keyword>
<name>A0ABN1J6D6_9FLAO</name>
<dbReference type="RefSeq" id="WP_343914112.1">
    <property type="nucleotide sequence ID" value="NZ_BAAAGE010000004.1"/>
</dbReference>
<feature type="transmembrane region" description="Helical" evidence="2">
    <location>
        <begin position="124"/>
        <end position="147"/>
    </location>
</feature>
<organism evidence="3 4">
    <name type="scientific">Aquimarina litoralis</name>
    <dbReference type="NCBI Taxonomy" id="584605"/>
    <lineage>
        <taxon>Bacteria</taxon>
        <taxon>Pseudomonadati</taxon>
        <taxon>Bacteroidota</taxon>
        <taxon>Flavobacteriia</taxon>
        <taxon>Flavobacteriales</taxon>
        <taxon>Flavobacteriaceae</taxon>
        <taxon>Aquimarina</taxon>
    </lineage>
</organism>
<evidence type="ECO:0000313" key="4">
    <source>
        <dbReference type="Proteomes" id="UP001501758"/>
    </source>
</evidence>